<dbReference type="OrthoDB" id="9787997at2"/>
<comment type="caution">
    <text evidence="2">The sequence shown here is derived from an EMBL/GenBank/DDBJ whole genome shotgun (WGS) entry which is preliminary data.</text>
</comment>
<dbReference type="SMART" id="SM00260">
    <property type="entry name" value="CheW"/>
    <property type="match status" value="1"/>
</dbReference>
<feature type="domain" description="CheW-like" evidence="1">
    <location>
        <begin position="9"/>
        <end position="149"/>
    </location>
</feature>
<name>A0A235FBM0_9BACL</name>
<dbReference type="Proteomes" id="UP000215059">
    <property type="component" value="Unassembled WGS sequence"/>
</dbReference>
<dbReference type="GO" id="GO:0007165">
    <property type="term" value="P:signal transduction"/>
    <property type="evidence" value="ECO:0007669"/>
    <property type="project" value="InterPro"/>
</dbReference>
<dbReference type="Pfam" id="PF01584">
    <property type="entry name" value="CheW"/>
    <property type="match status" value="1"/>
</dbReference>
<dbReference type="SUPFAM" id="SSF50341">
    <property type="entry name" value="CheW-like"/>
    <property type="match status" value="1"/>
</dbReference>
<evidence type="ECO:0000259" key="1">
    <source>
        <dbReference type="PROSITE" id="PS50851"/>
    </source>
</evidence>
<dbReference type="EMBL" id="NOII01000001">
    <property type="protein sequence ID" value="OYD58622.1"/>
    <property type="molecule type" value="Genomic_DNA"/>
</dbReference>
<dbReference type="Gene3D" id="2.40.50.180">
    <property type="entry name" value="CheA-289, Domain 4"/>
    <property type="match status" value="1"/>
</dbReference>
<dbReference type="GO" id="GO:0005829">
    <property type="term" value="C:cytosol"/>
    <property type="evidence" value="ECO:0007669"/>
    <property type="project" value="TreeGrafter"/>
</dbReference>
<evidence type="ECO:0000313" key="3">
    <source>
        <dbReference type="Proteomes" id="UP000215059"/>
    </source>
</evidence>
<gene>
    <name evidence="2" type="ORF">CGZ90_01595</name>
</gene>
<dbReference type="PANTHER" id="PTHR22617">
    <property type="entry name" value="CHEMOTAXIS SENSOR HISTIDINE KINASE-RELATED"/>
    <property type="match status" value="1"/>
</dbReference>
<dbReference type="PROSITE" id="PS50851">
    <property type="entry name" value="CHEW"/>
    <property type="match status" value="1"/>
</dbReference>
<dbReference type="AlphaFoldDB" id="A0A235FBM0"/>
<dbReference type="PANTHER" id="PTHR22617:SF23">
    <property type="entry name" value="CHEMOTAXIS PROTEIN CHEW"/>
    <property type="match status" value="1"/>
</dbReference>
<dbReference type="RefSeq" id="WP_094250583.1">
    <property type="nucleotide sequence ID" value="NZ_JBHLXL010000001.1"/>
</dbReference>
<dbReference type="GO" id="GO:0006935">
    <property type="term" value="P:chemotaxis"/>
    <property type="evidence" value="ECO:0007669"/>
    <property type="project" value="InterPro"/>
</dbReference>
<proteinExistence type="predicted"/>
<protein>
    <recommendedName>
        <fullName evidence="1">CheW-like domain-containing protein</fullName>
    </recommendedName>
</protein>
<organism evidence="2 3">
    <name type="scientific">Fictibacillus aquaticus</name>
    <dbReference type="NCBI Taxonomy" id="2021314"/>
    <lineage>
        <taxon>Bacteria</taxon>
        <taxon>Bacillati</taxon>
        <taxon>Bacillota</taxon>
        <taxon>Bacilli</taxon>
        <taxon>Bacillales</taxon>
        <taxon>Fictibacillaceae</taxon>
        <taxon>Fictibacillus</taxon>
    </lineage>
</organism>
<dbReference type="Gene3D" id="2.30.30.40">
    <property type="entry name" value="SH3 Domains"/>
    <property type="match status" value="1"/>
</dbReference>
<dbReference type="InterPro" id="IPR002545">
    <property type="entry name" value="CheW-lke_dom"/>
</dbReference>
<dbReference type="InterPro" id="IPR039315">
    <property type="entry name" value="CheW"/>
</dbReference>
<dbReference type="InterPro" id="IPR036061">
    <property type="entry name" value="CheW-like_dom_sf"/>
</dbReference>
<evidence type="ECO:0000313" key="2">
    <source>
        <dbReference type="EMBL" id="OYD58622.1"/>
    </source>
</evidence>
<accession>A0A235FBM0</accession>
<keyword evidence="3" id="KW-1185">Reference proteome</keyword>
<reference evidence="2 3" key="1">
    <citation type="submission" date="2017-07" db="EMBL/GenBank/DDBJ databases">
        <title>Fictibacillus sp. nov. GDSW-R2A3 Genome sequencing and assembly.</title>
        <authorList>
            <person name="Mayilraj S."/>
        </authorList>
    </citation>
    <scope>NUCLEOTIDE SEQUENCE [LARGE SCALE GENOMIC DNA]</scope>
    <source>
        <strain evidence="2 3">GDSW-R2A3</strain>
    </source>
</reference>
<sequence>MKLKDAFDEFKAVAFKIGSEEYAFHIEQVISIEKPQPITAVPGMPEHVLGIINLRGNITPIINLSSIFFSGSSSPNSLSQRYIVVKYSEKPIGLVVDEATDVLDIPVDTIQKDTLSDQHSNPYLIGISNLGKRLLILIDVNQLLSSLSPMLHDFSENKILGSVEHETQYSN</sequence>